<dbReference type="InterPro" id="IPR004640">
    <property type="entry name" value="HscB"/>
</dbReference>
<keyword evidence="8" id="KW-1185">Reference proteome</keyword>
<reference evidence="7 8" key="1">
    <citation type="submission" date="2017-08" db="EMBL/GenBank/DDBJ databases">
        <title>Reclassification of Bisgaard taxon 37 and 44.</title>
        <authorList>
            <person name="Christensen H."/>
        </authorList>
    </citation>
    <scope>NUCLEOTIDE SEQUENCE [LARGE SCALE GENOMIC DNA]</scope>
    <source>
        <strain evidence="7 8">EEAB3T1</strain>
    </source>
</reference>
<dbReference type="NCBIfam" id="TIGR00714">
    <property type="entry name" value="hscB"/>
    <property type="match status" value="1"/>
</dbReference>
<keyword evidence="2 4" id="KW-0143">Chaperone</keyword>
<dbReference type="GO" id="GO:0051087">
    <property type="term" value="F:protein-folding chaperone binding"/>
    <property type="evidence" value="ECO:0007669"/>
    <property type="project" value="InterPro"/>
</dbReference>
<accession>A0A3A1Y908</accession>
<comment type="function">
    <text evidence="3 4">Co-chaperone involved in the maturation of iron-sulfur cluster-containing proteins. Seems to help targeting proteins to be folded toward HscA.</text>
</comment>
<evidence type="ECO:0000256" key="1">
    <source>
        <dbReference type="ARBA" id="ARBA00010476"/>
    </source>
</evidence>
<dbReference type="EMBL" id="NRJF01000140">
    <property type="protein sequence ID" value="RIY34662.1"/>
    <property type="molecule type" value="Genomic_DNA"/>
</dbReference>
<dbReference type="Proteomes" id="UP000265964">
    <property type="component" value="Unassembled WGS sequence"/>
</dbReference>
<dbReference type="SUPFAM" id="SSF46565">
    <property type="entry name" value="Chaperone J-domain"/>
    <property type="match status" value="1"/>
</dbReference>
<proteinExistence type="inferred from homology"/>
<dbReference type="Gene3D" id="1.10.287.110">
    <property type="entry name" value="DnaJ domain"/>
    <property type="match status" value="1"/>
</dbReference>
<comment type="subunit">
    <text evidence="4">Interacts with HscA and stimulates its ATPase activity.</text>
</comment>
<dbReference type="SMART" id="SM00271">
    <property type="entry name" value="DnaJ"/>
    <property type="match status" value="1"/>
</dbReference>
<evidence type="ECO:0000256" key="5">
    <source>
        <dbReference type="SAM" id="Coils"/>
    </source>
</evidence>
<evidence type="ECO:0000256" key="3">
    <source>
        <dbReference type="ARBA" id="ARBA00025596"/>
    </source>
</evidence>
<dbReference type="OrthoDB" id="287587at2"/>
<dbReference type="HAMAP" id="MF_00682">
    <property type="entry name" value="HscB"/>
    <property type="match status" value="1"/>
</dbReference>
<protein>
    <recommendedName>
        <fullName evidence="4">Co-chaperone protein HscB homolog</fullName>
    </recommendedName>
</protein>
<evidence type="ECO:0000259" key="6">
    <source>
        <dbReference type="PROSITE" id="PS50076"/>
    </source>
</evidence>
<comment type="similarity">
    <text evidence="1 4">Belongs to the HscB family.</text>
</comment>
<dbReference type="InterPro" id="IPR036869">
    <property type="entry name" value="J_dom_sf"/>
</dbReference>
<evidence type="ECO:0000256" key="4">
    <source>
        <dbReference type="HAMAP-Rule" id="MF_00682"/>
    </source>
</evidence>
<sequence length="194" mass="22879">MKDLNIQIQIPKTNVVVEKVLMFNPFQVIGIEQKFSLDLNELEQKYLDLMKTYHPDKVVGVEDPNQRISFISKSTQINDAYNILKDDLKRGQVIIDLEKDHQHFNENVVKQDAEFIFLQIQMREQIDKLSRNFVEQEFNNLKTKAKSLVNENKQALEQAFIENNLELAQKLVYRLQFLAKLKSEIEKVEDEQLI</sequence>
<gene>
    <name evidence="4 7" type="primary">hscB</name>
    <name evidence="7" type="ORF">CKF59_05130</name>
</gene>
<dbReference type="Pfam" id="PF07743">
    <property type="entry name" value="HSCB_C"/>
    <property type="match status" value="1"/>
</dbReference>
<dbReference type="InterPro" id="IPR001623">
    <property type="entry name" value="DnaJ_domain"/>
</dbReference>
<feature type="coiled-coil region" evidence="5">
    <location>
        <begin position="131"/>
        <end position="158"/>
    </location>
</feature>
<organism evidence="7 8">
    <name type="scientific">Psittacicella gerlachiana</name>
    <dbReference type="NCBI Taxonomy" id="2028574"/>
    <lineage>
        <taxon>Bacteria</taxon>
        <taxon>Pseudomonadati</taxon>
        <taxon>Pseudomonadota</taxon>
        <taxon>Gammaproteobacteria</taxon>
        <taxon>Pasteurellales</taxon>
        <taxon>Psittacicellaceae</taxon>
        <taxon>Psittacicella</taxon>
    </lineage>
</organism>
<feature type="domain" description="J" evidence="6">
    <location>
        <begin position="24"/>
        <end position="105"/>
    </location>
</feature>
<dbReference type="InterPro" id="IPR009073">
    <property type="entry name" value="HscB_oligo_C"/>
</dbReference>
<dbReference type="GO" id="GO:0001671">
    <property type="term" value="F:ATPase activator activity"/>
    <property type="evidence" value="ECO:0007669"/>
    <property type="project" value="InterPro"/>
</dbReference>
<dbReference type="PANTHER" id="PTHR14021:SF15">
    <property type="entry name" value="IRON-SULFUR CLUSTER CO-CHAPERONE PROTEIN HSCB"/>
    <property type="match status" value="1"/>
</dbReference>
<dbReference type="Pfam" id="PF00226">
    <property type="entry name" value="DnaJ"/>
    <property type="match status" value="1"/>
</dbReference>
<dbReference type="GO" id="GO:0006457">
    <property type="term" value="P:protein folding"/>
    <property type="evidence" value="ECO:0007669"/>
    <property type="project" value="UniProtKB-UniRule"/>
</dbReference>
<dbReference type="SUPFAM" id="SSF47144">
    <property type="entry name" value="HSC20 (HSCB), C-terminal oligomerisation domain"/>
    <property type="match status" value="1"/>
</dbReference>
<dbReference type="InterPro" id="IPR036386">
    <property type="entry name" value="HscB_C_sf"/>
</dbReference>
<dbReference type="AlphaFoldDB" id="A0A3A1Y908"/>
<keyword evidence="5" id="KW-0175">Coiled coil</keyword>
<dbReference type="GO" id="GO:1990230">
    <property type="term" value="C:iron-sulfur cluster transfer complex"/>
    <property type="evidence" value="ECO:0007669"/>
    <property type="project" value="TreeGrafter"/>
</dbReference>
<dbReference type="PANTHER" id="PTHR14021">
    <property type="entry name" value="IRON-SULFUR CLUSTER CO-CHAPERONE PROTEIN HSCB"/>
    <property type="match status" value="1"/>
</dbReference>
<name>A0A3A1Y908_9GAMM</name>
<dbReference type="GO" id="GO:0051259">
    <property type="term" value="P:protein complex oligomerization"/>
    <property type="evidence" value="ECO:0007669"/>
    <property type="project" value="InterPro"/>
</dbReference>
<dbReference type="Gene3D" id="1.20.1280.20">
    <property type="entry name" value="HscB, C-terminal domain"/>
    <property type="match status" value="1"/>
</dbReference>
<comment type="caution">
    <text evidence="7">The sequence shown here is derived from an EMBL/GenBank/DDBJ whole genome shotgun (WGS) entry which is preliminary data.</text>
</comment>
<evidence type="ECO:0000313" key="8">
    <source>
        <dbReference type="Proteomes" id="UP000265964"/>
    </source>
</evidence>
<evidence type="ECO:0000256" key="2">
    <source>
        <dbReference type="ARBA" id="ARBA00023186"/>
    </source>
</evidence>
<dbReference type="GO" id="GO:0044571">
    <property type="term" value="P:[2Fe-2S] cluster assembly"/>
    <property type="evidence" value="ECO:0007669"/>
    <property type="project" value="InterPro"/>
</dbReference>
<dbReference type="CDD" id="cd06257">
    <property type="entry name" value="DnaJ"/>
    <property type="match status" value="1"/>
</dbReference>
<dbReference type="PROSITE" id="PS50076">
    <property type="entry name" value="DNAJ_2"/>
    <property type="match status" value="1"/>
</dbReference>
<evidence type="ECO:0000313" key="7">
    <source>
        <dbReference type="EMBL" id="RIY34662.1"/>
    </source>
</evidence>